<keyword evidence="2" id="KW-1185">Reference proteome</keyword>
<dbReference type="Proteomes" id="UP000245699">
    <property type="component" value="Unassembled WGS sequence"/>
</dbReference>
<comment type="caution">
    <text evidence="1">The sequence shown here is derived from an EMBL/GenBank/DDBJ whole genome shotgun (WGS) entry which is preliminary data.</text>
</comment>
<dbReference type="AlphaFoldDB" id="A0A2T9YJL2"/>
<dbReference type="STRING" id="61424.A0A2T9YJL2"/>
<evidence type="ECO:0000313" key="1">
    <source>
        <dbReference type="EMBL" id="PVU92540.1"/>
    </source>
</evidence>
<dbReference type="EMBL" id="MBFT01000358">
    <property type="protein sequence ID" value="PVU92540.1"/>
    <property type="molecule type" value="Genomic_DNA"/>
</dbReference>
<gene>
    <name evidence="1" type="ORF">BB559_003676</name>
</gene>
<sequence length="187" mass="21650">MGKKDKQKNGLESLANRELYERMSFLYQASQLLTLVNFEKSISTNKKRKLELVDIPKKKKKKRKASKPPKELVLESKPTKKIILESKPTKEIILESKPTKEIKLETILEKIDPSIKRTVCKKCKATLFPAITSSTQIKEYVFGSFTETTCLRCGYIKRLLNNPKHKLFSEQFQHVVKTIITNEKHKA</sequence>
<dbReference type="GO" id="GO:0005655">
    <property type="term" value="C:nucleolar ribonuclease P complex"/>
    <property type="evidence" value="ECO:0007669"/>
    <property type="project" value="TreeGrafter"/>
</dbReference>
<dbReference type="GO" id="GO:0008033">
    <property type="term" value="P:tRNA processing"/>
    <property type="evidence" value="ECO:0007669"/>
    <property type="project" value="TreeGrafter"/>
</dbReference>
<accession>A0A2T9YJL2</accession>
<organism evidence="1 2">
    <name type="scientific">Furculomyces boomerangus</name>
    <dbReference type="NCBI Taxonomy" id="61424"/>
    <lineage>
        <taxon>Eukaryota</taxon>
        <taxon>Fungi</taxon>
        <taxon>Fungi incertae sedis</taxon>
        <taxon>Zoopagomycota</taxon>
        <taxon>Kickxellomycotina</taxon>
        <taxon>Harpellomycetes</taxon>
        <taxon>Harpellales</taxon>
        <taxon>Harpellaceae</taxon>
        <taxon>Furculomyces</taxon>
    </lineage>
</organism>
<dbReference type="OrthoDB" id="128536at2759"/>
<name>A0A2T9YJL2_9FUNG</name>
<reference evidence="1 2" key="1">
    <citation type="journal article" date="2018" name="MBio">
        <title>Comparative Genomics Reveals the Core Gene Toolbox for the Fungus-Insect Symbiosis.</title>
        <authorList>
            <person name="Wang Y."/>
            <person name="Stata M."/>
            <person name="Wang W."/>
            <person name="Stajich J.E."/>
            <person name="White M.M."/>
            <person name="Moncalvo J.M."/>
        </authorList>
    </citation>
    <scope>NUCLEOTIDE SEQUENCE [LARGE SCALE GENOMIC DNA]</scope>
    <source>
        <strain evidence="1 2">AUS-77-4</strain>
    </source>
</reference>
<evidence type="ECO:0000313" key="2">
    <source>
        <dbReference type="Proteomes" id="UP000245699"/>
    </source>
</evidence>
<dbReference type="PANTHER" id="PTHR14742:SF0">
    <property type="entry name" value="RIBONUCLEASE P PROTEIN SUBUNIT P21"/>
    <property type="match status" value="1"/>
</dbReference>
<protein>
    <submittedName>
        <fullName evidence="1">Uncharacterized protein</fullName>
    </submittedName>
</protein>
<dbReference type="Gene3D" id="6.20.50.20">
    <property type="match status" value="1"/>
</dbReference>
<dbReference type="PANTHER" id="PTHR14742">
    <property type="entry name" value="RIBONUCLEASE P SUBUNIT P21"/>
    <property type="match status" value="1"/>
</dbReference>
<proteinExistence type="predicted"/>